<dbReference type="STRING" id="741276.A0A2S5BAU9"/>
<feature type="region of interest" description="Disordered" evidence="1">
    <location>
        <begin position="65"/>
        <end position="128"/>
    </location>
</feature>
<comment type="caution">
    <text evidence="2">The sequence shown here is derived from an EMBL/GenBank/DDBJ whole genome shotgun (WGS) entry which is preliminary data.</text>
</comment>
<evidence type="ECO:0000313" key="2">
    <source>
        <dbReference type="EMBL" id="POY73900.1"/>
    </source>
</evidence>
<dbReference type="Proteomes" id="UP000237144">
    <property type="component" value="Unassembled WGS sequence"/>
</dbReference>
<gene>
    <name evidence="2" type="ORF">BMF94_3071</name>
</gene>
<sequence>MKSCNRDDRQQLQPDQLRLASILSFCFSLLLATCDTDTPLRRLVVATTWVYLLVSGNPMGLFNKSSTPVESAPPPASNHSTSLLGCHKSTSSRPSTETERHGVFSRNRSSLDESRSGHRAAATVVGGDGGGGRGLHLFSRNDSLTAAKTKLKTAQGAEAAADAALARASHAVKDARAEIVRLEKEAEAEAKAAHEKQKAAKSVRREGNKLGRHV</sequence>
<protein>
    <submittedName>
        <fullName evidence="2">Uncharacterized protein</fullName>
    </submittedName>
</protein>
<accession>A0A2S5BAU9</accession>
<keyword evidence="3" id="KW-1185">Reference proteome</keyword>
<proteinExistence type="predicted"/>
<name>A0A2S5BAU9_9BASI</name>
<evidence type="ECO:0000313" key="3">
    <source>
        <dbReference type="Proteomes" id="UP000237144"/>
    </source>
</evidence>
<dbReference type="AlphaFoldDB" id="A0A2S5BAU9"/>
<reference evidence="2 3" key="1">
    <citation type="journal article" date="2018" name="Front. Microbiol.">
        <title>Prospects for Fungal Bioremediation of Acidic Radioactive Waste Sites: Characterization and Genome Sequence of Rhodotorula taiwanensis MD1149.</title>
        <authorList>
            <person name="Tkavc R."/>
            <person name="Matrosova V.Y."/>
            <person name="Grichenko O.E."/>
            <person name="Gostincar C."/>
            <person name="Volpe R.P."/>
            <person name="Klimenkova P."/>
            <person name="Gaidamakova E.K."/>
            <person name="Zhou C.E."/>
            <person name="Stewart B.J."/>
            <person name="Lyman M.G."/>
            <person name="Malfatti S.A."/>
            <person name="Rubinfeld B."/>
            <person name="Courtot M."/>
            <person name="Singh J."/>
            <person name="Dalgard C.L."/>
            <person name="Hamilton T."/>
            <person name="Frey K.G."/>
            <person name="Gunde-Cimerman N."/>
            <person name="Dugan L."/>
            <person name="Daly M.J."/>
        </authorList>
    </citation>
    <scope>NUCLEOTIDE SEQUENCE [LARGE SCALE GENOMIC DNA]</scope>
    <source>
        <strain evidence="2 3">MD1149</strain>
    </source>
</reference>
<evidence type="ECO:0000256" key="1">
    <source>
        <dbReference type="SAM" id="MobiDB-lite"/>
    </source>
</evidence>
<organism evidence="2 3">
    <name type="scientific">Rhodotorula taiwanensis</name>
    <dbReference type="NCBI Taxonomy" id="741276"/>
    <lineage>
        <taxon>Eukaryota</taxon>
        <taxon>Fungi</taxon>
        <taxon>Dikarya</taxon>
        <taxon>Basidiomycota</taxon>
        <taxon>Pucciniomycotina</taxon>
        <taxon>Microbotryomycetes</taxon>
        <taxon>Sporidiobolales</taxon>
        <taxon>Sporidiobolaceae</taxon>
        <taxon>Rhodotorula</taxon>
    </lineage>
</organism>
<feature type="region of interest" description="Disordered" evidence="1">
    <location>
        <begin position="186"/>
        <end position="214"/>
    </location>
</feature>
<dbReference type="EMBL" id="PJQD01000033">
    <property type="protein sequence ID" value="POY73900.1"/>
    <property type="molecule type" value="Genomic_DNA"/>
</dbReference>